<dbReference type="OrthoDB" id="3938867at2759"/>
<dbReference type="InParanoid" id="A0A1V8SYF2"/>
<organism evidence="1 2">
    <name type="scientific">Cryoendolithus antarcticus</name>
    <dbReference type="NCBI Taxonomy" id="1507870"/>
    <lineage>
        <taxon>Eukaryota</taxon>
        <taxon>Fungi</taxon>
        <taxon>Dikarya</taxon>
        <taxon>Ascomycota</taxon>
        <taxon>Pezizomycotina</taxon>
        <taxon>Dothideomycetes</taxon>
        <taxon>Dothideomycetidae</taxon>
        <taxon>Cladosporiales</taxon>
        <taxon>Cladosporiaceae</taxon>
        <taxon>Cryoendolithus</taxon>
    </lineage>
</organism>
<dbReference type="AlphaFoldDB" id="A0A1V8SYF2"/>
<evidence type="ECO:0000313" key="1">
    <source>
        <dbReference type="EMBL" id="OQO04186.1"/>
    </source>
</evidence>
<proteinExistence type="predicted"/>
<gene>
    <name evidence="1" type="ORF">B0A48_10796</name>
</gene>
<name>A0A1V8SYF2_9PEZI</name>
<accession>A0A1V8SYF2</accession>
<protein>
    <submittedName>
        <fullName evidence="1">Uncharacterized protein</fullName>
    </submittedName>
</protein>
<keyword evidence="2" id="KW-1185">Reference proteome</keyword>
<dbReference type="EMBL" id="NAJO01000022">
    <property type="protein sequence ID" value="OQO04186.1"/>
    <property type="molecule type" value="Genomic_DNA"/>
</dbReference>
<evidence type="ECO:0000313" key="2">
    <source>
        <dbReference type="Proteomes" id="UP000192596"/>
    </source>
</evidence>
<comment type="caution">
    <text evidence="1">The sequence shown here is derived from an EMBL/GenBank/DDBJ whole genome shotgun (WGS) entry which is preliminary data.</text>
</comment>
<dbReference type="Proteomes" id="UP000192596">
    <property type="component" value="Unassembled WGS sequence"/>
</dbReference>
<sequence>MGTRHLICIYHNGRFVLAQYGQWDGYPDGRGVRILAFLEVPGNVALLTSKTSNIEPLTAADADDYIKAWLLEKPAAPAGGLTQPCPPSLSRDTSAEMLDIVAGSTLECKVPA</sequence>
<reference evidence="2" key="1">
    <citation type="submission" date="2017-03" db="EMBL/GenBank/DDBJ databases">
        <title>Genomes of endolithic fungi from Antarctica.</title>
        <authorList>
            <person name="Coleine C."/>
            <person name="Masonjones S."/>
            <person name="Stajich J.E."/>
        </authorList>
    </citation>
    <scope>NUCLEOTIDE SEQUENCE [LARGE SCALE GENOMIC DNA]</scope>
    <source>
        <strain evidence="2">CCFEE 5527</strain>
    </source>
</reference>